<dbReference type="Gene3D" id="3.10.450.50">
    <property type="match status" value="1"/>
</dbReference>
<dbReference type="OrthoDB" id="129755at2"/>
<sequence>MKPDFDAALQQHFAAISNRDIEAFKSHLTRGETLYTVVQNGHAFTTPAESIEIHKQWFQDPNWIWEGTVVHKVVGEDVAMALVKYQYCPKADAASISTWLTYVFQLQEGQWRIVHDQNTALDYAAFARAAGIEIK</sequence>
<name>A0A140E3Q6_9GAMM</name>
<dbReference type="InterPro" id="IPR037401">
    <property type="entry name" value="SnoaL-like"/>
</dbReference>
<dbReference type="SUPFAM" id="SSF54427">
    <property type="entry name" value="NTF2-like"/>
    <property type="match status" value="1"/>
</dbReference>
<protein>
    <submittedName>
        <fullName evidence="2">DUF4440 domain-containing protein</fullName>
    </submittedName>
</protein>
<evidence type="ECO:0000313" key="2">
    <source>
        <dbReference type="EMBL" id="AMK75030.1"/>
    </source>
</evidence>
<gene>
    <name evidence="2" type="ORF">JT25_000775</name>
</gene>
<dbReference type="EMBL" id="CP014476">
    <property type="protein sequence ID" value="AMK75030.1"/>
    <property type="molecule type" value="Genomic_DNA"/>
</dbReference>
<dbReference type="Pfam" id="PF13474">
    <property type="entry name" value="SnoaL_3"/>
    <property type="match status" value="1"/>
</dbReference>
<proteinExistence type="predicted"/>
<dbReference type="InterPro" id="IPR032710">
    <property type="entry name" value="NTF2-like_dom_sf"/>
</dbReference>
<accession>A0A140E3Q6</accession>
<reference evidence="2 3" key="1">
    <citation type="journal article" date="2015" name="Environ. Microbiol.">
        <title>Methane oxidation coupled to nitrate reduction under hypoxia by the Gammaproteobacterium Methylomonas denitrificans, sp. nov. type strain FJG1.</title>
        <authorList>
            <person name="Kits K.D."/>
            <person name="Klotz M.G."/>
            <person name="Stein L.Y."/>
        </authorList>
    </citation>
    <scope>NUCLEOTIDE SEQUENCE [LARGE SCALE GENOMIC DNA]</scope>
    <source>
        <strain evidence="2 3">FJG1</strain>
    </source>
</reference>
<evidence type="ECO:0000259" key="1">
    <source>
        <dbReference type="Pfam" id="PF13474"/>
    </source>
</evidence>
<dbReference type="KEGG" id="mdn:JT25_000775"/>
<keyword evidence="3" id="KW-1185">Reference proteome</keyword>
<dbReference type="AlphaFoldDB" id="A0A140E3Q6"/>
<dbReference type="RefSeq" id="WP_062327283.1">
    <property type="nucleotide sequence ID" value="NZ_CP014476.1"/>
</dbReference>
<evidence type="ECO:0000313" key="3">
    <source>
        <dbReference type="Proteomes" id="UP000030512"/>
    </source>
</evidence>
<feature type="domain" description="SnoaL-like" evidence="1">
    <location>
        <begin position="7"/>
        <end position="116"/>
    </location>
</feature>
<organism evidence="2 3">
    <name type="scientific">Methylomonas denitrificans</name>
    <dbReference type="NCBI Taxonomy" id="1538553"/>
    <lineage>
        <taxon>Bacteria</taxon>
        <taxon>Pseudomonadati</taxon>
        <taxon>Pseudomonadota</taxon>
        <taxon>Gammaproteobacteria</taxon>
        <taxon>Methylococcales</taxon>
        <taxon>Methylococcaceae</taxon>
        <taxon>Methylomonas</taxon>
    </lineage>
</organism>
<dbReference type="Proteomes" id="UP000030512">
    <property type="component" value="Chromosome"/>
</dbReference>